<feature type="signal peptide" evidence="1">
    <location>
        <begin position="1"/>
        <end position="20"/>
    </location>
</feature>
<evidence type="ECO:0000313" key="3">
    <source>
        <dbReference type="Proteomes" id="UP000075359"/>
    </source>
</evidence>
<dbReference type="EMBL" id="LNKT01000034">
    <property type="protein sequence ID" value="KYJ86334.1"/>
    <property type="molecule type" value="Genomic_DNA"/>
</dbReference>
<evidence type="ECO:0000313" key="2">
    <source>
        <dbReference type="EMBL" id="KYJ86334.1"/>
    </source>
</evidence>
<dbReference type="STRING" id="1630136.AS592_05940"/>
<gene>
    <name evidence="2" type="ORF">AS592_05940</name>
</gene>
<sequence>MMKKVVIALLCVTLGSTLYAGDIFTSKTFIGLEVGYAEVQGDVGHMEGDMVVIEPDFKGDNDVEFGVKIGAQNDQWRTTFIFDYYDSSDNDQNIEKGYLTLDYFVLEKESTVRPYIGVNVGYANYESSYVDDSGFLYGGQAGIVLEAGEMINIDLGYRYTLSDADALDHIGSIVFGVHYMF</sequence>
<dbReference type="OrthoDB" id="5334905at2"/>
<organism evidence="2 3">
    <name type="scientific">Sulfurovum riftiae</name>
    <dbReference type="NCBI Taxonomy" id="1630136"/>
    <lineage>
        <taxon>Bacteria</taxon>
        <taxon>Pseudomonadati</taxon>
        <taxon>Campylobacterota</taxon>
        <taxon>Epsilonproteobacteria</taxon>
        <taxon>Campylobacterales</taxon>
        <taxon>Sulfurovaceae</taxon>
        <taxon>Sulfurovum</taxon>
    </lineage>
</organism>
<accession>A0A151CFT5</accession>
<dbReference type="Gene3D" id="2.40.160.20">
    <property type="match status" value="1"/>
</dbReference>
<feature type="chain" id="PRO_5007578462" evidence="1">
    <location>
        <begin position="21"/>
        <end position="181"/>
    </location>
</feature>
<comment type="caution">
    <text evidence="2">The sequence shown here is derived from an EMBL/GenBank/DDBJ whole genome shotgun (WGS) entry which is preliminary data.</text>
</comment>
<dbReference type="AlphaFoldDB" id="A0A151CFT5"/>
<keyword evidence="3" id="KW-1185">Reference proteome</keyword>
<proteinExistence type="predicted"/>
<dbReference type="Proteomes" id="UP000075359">
    <property type="component" value="Unassembled WGS sequence"/>
</dbReference>
<dbReference type="InterPro" id="IPR011250">
    <property type="entry name" value="OMP/PagP_B-barrel"/>
</dbReference>
<dbReference type="SUPFAM" id="SSF56925">
    <property type="entry name" value="OMPA-like"/>
    <property type="match status" value="1"/>
</dbReference>
<evidence type="ECO:0000256" key="1">
    <source>
        <dbReference type="SAM" id="SignalP"/>
    </source>
</evidence>
<keyword evidence="1" id="KW-0732">Signal</keyword>
<reference evidence="2 3" key="1">
    <citation type="submission" date="2015-11" db="EMBL/GenBank/DDBJ databases">
        <title>Draft genome of Sulfurovum riftiae 1812E, a member of the Epsilonproteobacteria isolated from the tube of the deep-sea hydrothermal vent tubewom Riftia pachyptila.</title>
        <authorList>
            <person name="Vetriani C."/>
            <person name="Giovannelli D."/>
        </authorList>
    </citation>
    <scope>NUCLEOTIDE SEQUENCE [LARGE SCALE GENOMIC DNA]</scope>
    <source>
        <strain evidence="2 3">1812E</strain>
    </source>
</reference>
<name>A0A151CFT5_9BACT</name>
<protein>
    <submittedName>
        <fullName evidence="2">Uncharacterized protein</fullName>
    </submittedName>
</protein>
<dbReference type="RefSeq" id="WP_067331213.1">
    <property type="nucleotide sequence ID" value="NZ_LNKT01000034.1"/>
</dbReference>